<dbReference type="Proteomes" id="UP001458880">
    <property type="component" value="Unassembled WGS sequence"/>
</dbReference>
<sequence>MINIIKEAYTFLGAIQSEPDQTRKEKAIEYIFAFVKVITSKMAFTAEHDAFILMAIIEVQHKMPKAIGDIHFQLKNCPNKQQNGHHFQHLL</sequence>
<proteinExistence type="predicted"/>
<comment type="caution">
    <text evidence="1">The sequence shown here is derived from an EMBL/GenBank/DDBJ whole genome shotgun (WGS) entry which is preliminary data.</text>
</comment>
<reference evidence="1 2" key="1">
    <citation type="journal article" date="2024" name="BMC Genomics">
        <title>De novo assembly and annotation of Popillia japonica's genome with initial clues to its potential as an invasive pest.</title>
        <authorList>
            <person name="Cucini C."/>
            <person name="Boschi S."/>
            <person name="Funari R."/>
            <person name="Cardaioli E."/>
            <person name="Iannotti N."/>
            <person name="Marturano G."/>
            <person name="Paoli F."/>
            <person name="Bruttini M."/>
            <person name="Carapelli A."/>
            <person name="Frati F."/>
            <person name="Nardi F."/>
        </authorList>
    </citation>
    <scope>NUCLEOTIDE SEQUENCE [LARGE SCALE GENOMIC DNA]</scope>
    <source>
        <strain evidence="1">DMR45628</strain>
    </source>
</reference>
<protein>
    <submittedName>
        <fullName evidence="1">Uncharacterized protein</fullName>
    </submittedName>
</protein>
<keyword evidence="2" id="KW-1185">Reference proteome</keyword>
<evidence type="ECO:0000313" key="2">
    <source>
        <dbReference type="Proteomes" id="UP001458880"/>
    </source>
</evidence>
<gene>
    <name evidence="1" type="ORF">QE152_g25999</name>
</gene>
<evidence type="ECO:0000313" key="1">
    <source>
        <dbReference type="EMBL" id="KAK9710482.1"/>
    </source>
</evidence>
<name>A0AAW1JY73_POPJA</name>
<accession>A0AAW1JY73</accession>
<organism evidence="1 2">
    <name type="scientific">Popillia japonica</name>
    <name type="common">Japanese beetle</name>
    <dbReference type="NCBI Taxonomy" id="7064"/>
    <lineage>
        <taxon>Eukaryota</taxon>
        <taxon>Metazoa</taxon>
        <taxon>Ecdysozoa</taxon>
        <taxon>Arthropoda</taxon>
        <taxon>Hexapoda</taxon>
        <taxon>Insecta</taxon>
        <taxon>Pterygota</taxon>
        <taxon>Neoptera</taxon>
        <taxon>Endopterygota</taxon>
        <taxon>Coleoptera</taxon>
        <taxon>Polyphaga</taxon>
        <taxon>Scarabaeiformia</taxon>
        <taxon>Scarabaeidae</taxon>
        <taxon>Rutelinae</taxon>
        <taxon>Popillia</taxon>
    </lineage>
</organism>
<dbReference type="AlphaFoldDB" id="A0AAW1JY73"/>
<dbReference type="EMBL" id="JASPKY010000292">
    <property type="protein sequence ID" value="KAK9710482.1"/>
    <property type="molecule type" value="Genomic_DNA"/>
</dbReference>